<name>H1PZS0_9BACT</name>
<keyword evidence="3" id="KW-1185">Reference proteome</keyword>
<feature type="signal peptide" evidence="1">
    <location>
        <begin position="1"/>
        <end position="21"/>
    </location>
</feature>
<organism evidence="2 3">
    <name type="scientific">Prevotella micans F0438</name>
    <dbReference type="NCBI Taxonomy" id="883158"/>
    <lineage>
        <taxon>Bacteria</taxon>
        <taxon>Pseudomonadati</taxon>
        <taxon>Bacteroidota</taxon>
        <taxon>Bacteroidia</taxon>
        <taxon>Bacteroidales</taxon>
        <taxon>Prevotellaceae</taxon>
        <taxon>Prevotella</taxon>
    </lineage>
</organism>
<dbReference type="PATRIC" id="fig|883158.3.peg.166"/>
<dbReference type="Gene3D" id="2.40.128.640">
    <property type="match status" value="1"/>
</dbReference>
<dbReference type="AlphaFoldDB" id="H1PZS0"/>
<comment type="caution">
    <text evidence="2">The sequence shown here is derived from an EMBL/GenBank/DDBJ whole genome shotgun (WGS) entry which is preliminary data.</text>
</comment>
<evidence type="ECO:0000313" key="3">
    <source>
        <dbReference type="Proteomes" id="UP000016023"/>
    </source>
</evidence>
<evidence type="ECO:0000256" key="1">
    <source>
        <dbReference type="SAM" id="SignalP"/>
    </source>
</evidence>
<evidence type="ECO:0000313" key="2">
    <source>
        <dbReference type="EMBL" id="EHO74663.1"/>
    </source>
</evidence>
<dbReference type="EMBL" id="AGWK01000004">
    <property type="protein sequence ID" value="EHO74663.1"/>
    <property type="molecule type" value="Genomic_DNA"/>
</dbReference>
<dbReference type="InterPro" id="IPR007298">
    <property type="entry name" value="Cu-R_lipoprotein_NlpE"/>
</dbReference>
<gene>
    <name evidence="2" type="ORF">HMPREF9140_00158</name>
</gene>
<protein>
    <recommendedName>
        <fullName evidence="4">Lipocalin-like domain-containing protein</fullName>
    </recommendedName>
</protein>
<dbReference type="Pfam" id="PF04170">
    <property type="entry name" value="NlpE"/>
    <property type="match status" value="1"/>
</dbReference>
<proteinExistence type="predicted"/>
<dbReference type="HOGENOM" id="CLU_138369_0_0_10"/>
<keyword evidence="1" id="KW-0732">Signal</keyword>
<accession>H1PZS0</accession>
<evidence type="ECO:0008006" key="4">
    <source>
        <dbReference type="Google" id="ProtNLM"/>
    </source>
</evidence>
<dbReference type="Proteomes" id="UP000016023">
    <property type="component" value="Unassembled WGS sequence"/>
</dbReference>
<dbReference type="RefSeq" id="WP_006951082.1">
    <property type="nucleotide sequence ID" value="NZ_JH594521.1"/>
</dbReference>
<feature type="chain" id="PRO_5003552144" description="Lipocalin-like domain-containing protein" evidence="1">
    <location>
        <begin position="22"/>
        <end position="150"/>
    </location>
</feature>
<dbReference type="PROSITE" id="PS51257">
    <property type="entry name" value="PROKAR_LIPOPROTEIN"/>
    <property type="match status" value="1"/>
</dbReference>
<dbReference type="eggNOG" id="COG3015">
    <property type="taxonomic scope" value="Bacteria"/>
</dbReference>
<sequence length="150" mass="16253">MKKIVFMVAACALMASCNCNNKTNSAAGKADSTAQDSMATDSMVYEGTVPAADMAGINYRLAIAQDSSKSFAITETYMKSETDKAGSFSYSGQYKELDGKNNKKYYQLATGKGDTLTFLLLNDSALRMVSNNLEEPDSKSGLNYDLKLKK</sequence>
<reference evidence="2 3" key="1">
    <citation type="submission" date="2011-12" db="EMBL/GenBank/DDBJ databases">
        <title>The Genome Sequence of Prevotella micans F0438.</title>
        <authorList>
            <consortium name="The Broad Institute Genome Sequencing Platform"/>
            <person name="Earl A."/>
            <person name="Ward D."/>
            <person name="Feldgarden M."/>
            <person name="Gevers D."/>
            <person name="Izard J."/>
            <person name="Baranova O.V."/>
            <person name="Blanton J.M."/>
            <person name="Wade W.G."/>
            <person name="Dewhirst F.E."/>
            <person name="Young S.K."/>
            <person name="Zeng Q."/>
            <person name="Gargeya S."/>
            <person name="Fitzgerald M."/>
            <person name="Haas B."/>
            <person name="Abouelleil A."/>
            <person name="Alvarado L."/>
            <person name="Arachchi H.M."/>
            <person name="Berlin A."/>
            <person name="Chapman S.B."/>
            <person name="Gearin G."/>
            <person name="Goldberg J."/>
            <person name="Griggs A."/>
            <person name="Gujja S."/>
            <person name="Hansen M."/>
            <person name="Heiman D."/>
            <person name="Howarth C."/>
            <person name="Larimer J."/>
            <person name="Lui A."/>
            <person name="MacDonald P.J.P."/>
            <person name="McCowen C."/>
            <person name="Montmayeur A."/>
            <person name="Murphy C."/>
            <person name="Neiman D."/>
            <person name="Pearson M."/>
            <person name="Priest M."/>
            <person name="Roberts A."/>
            <person name="Saif S."/>
            <person name="Shea T."/>
            <person name="Sisk P."/>
            <person name="Stolte C."/>
            <person name="Sykes S."/>
            <person name="Wortman J."/>
            <person name="Nusbaum C."/>
            <person name="Birren B."/>
        </authorList>
    </citation>
    <scope>NUCLEOTIDE SEQUENCE [LARGE SCALE GENOMIC DNA]</scope>
    <source>
        <strain evidence="2 3">F0438</strain>
    </source>
</reference>